<organism evidence="11 12">
    <name type="scientific">Escallonia rubra</name>
    <dbReference type="NCBI Taxonomy" id="112253"/>
    <lineage>
        <taxon>Eukaryota</taxon>
        <taxon>Viridiplantae</taxon>
        <taxon>Streptophyta</taxon>
        <taxon>Embryophyta</taxon>
        <taxon>Tracheophyta</taxon>
        <taxon>Spermatophyta</taxon>
        <taxon>Magnoliopsida</taxon>
        <taxon>eudicotyledons</taxon>
        <taxon>Gunneridae</taxon>
        <taxon>Pentapetalae</taxon>
        <taxon>asterids</taxon>
        <taxon>campanulids</taxon>
        <taxon>Escalloniales</taxon>
        <taxon>Escalloniaceae</taxon>
        <taxon>Escallonia</taxon>
    </lineage>
</organism>
<dbReference type="InterPro" id="IPR034161">
    <property type="entry name" value="Pepsin-like_plant"/>
</dbReference>
<protein>
    <recommendedName>
        <fullName evidence="10">Peptidase A1 domain-containing protein</fullName>
    </recommendedName>
</protein>
<sequence length="421" mass="45128">MAALFSLLPFFCFIQLSLVFFLEASGVGFTVDLIHRDSPQSPFHNPSHTRLDRINNAVRRSLISSQIQAPISANLGSYLMKISIGSPPVTVLGIPDTGSDLTWTQCKPCSQCIHQGTPIFDHLKSGTYKPSACDSPACKALGPDCFCHRDACVYTMSYYDSSKSIGELASDSFAFGSTSGQEVTIPNVTFGCGHQNSFASNRTASGIIGLGGGELSIIRQLDEHIQGKFSYCLVHALTDPNVTSTMNFGSNAIVSGRGVNTTPLIVKENYYLTLERVSVGNKIIEYEAVNAETGQEGNIIIDSGTTLTSLPPKIYGEVESALKEAIGSQGQTAPDPEGVLSLCYKNGGSLKLPIIKFHFTNANVDLQPSSTFIDVSGHLLCFAMIPSDGISTFGNLSQMNLLIGYDLVAKTVSFKEADCTK</sequence>
<evidence type="ECO:0000256" key="5">
    <source>
        <dbReference type="ARBA" id="ARBA00022729"/>
    </source>
</evidence>
<evidence type="ECO:0000313" key="11">
    <source>
        <dbReference type="EMBL" id="KAK2988311.1"/>
    </source>
</evidence>
<dbReference type="Pfam" id="PF14541">
    <property type="entry name" value="TAXi_C"/>
    <property type="match status" value="1"/>
</dbReference>
<dbReference type="InterPro" id="IPR032861">
    <property type="entry name" value="TAXi_N"/>
</dbReference>
<comment type="subcellular location">
    <subcellularLocation>
        <location evidence="1">Secreted</location>
    </subcellularLocation>
</comment>
<keyword evidence="7" id="KW-0378">Hydrolase</keyword>
<reference evidence="11" key="1">
    <citation type="submission" date="2022-12" db="EMBL/GenBank/DDBJ databases">
        <title>Draft genome assemblies for two species of Escallonia (Escalloniales).</title>
        <authorList>
            <person name="Chanderbali A."/>
            <person name="Dervinis C."/>
            <person name="Anghel I."/>
            <person name="Soltis D."/>
            <person name="Soltis P."/>
            <person name="Zapata F."/>
        </authorList>
    </citation>
    <scope>NUCLEOTIDE SEQUENCE</scope>
    <source>
        <strain evidence="11">UCBG92.1500</strain>
        <tissue evidence="11">Leaf</tissue>
    </source>
</reference>
<dbReference type="AlphaFoldDB" id="A0AA88RS94"/>
<proteinExistence type="inferred from homology"/>
<dbReference type="GO" id="GO:0006508">
    <property type="term" value="P:proteolysis"/>
    <property type="evidence" value="ECO:0007669"/>
    <property type="project" value="UniProtKB-KW"/>
</dbReference>
<dbReference type="InterPro" id="IPR021109">
    <property type="entry name" value="Peptidase_aspartic_dom_sf"/>
</dbReference>
<keyword evidence="6" id="KW-0064">Aspartyl protease</keyword>
<name>A0AA88RS94_9ASTE</name>
<feature type="domain" description="Peptidase A1" evidence="10">
    <location>
        <begin position="78"/>
        <end position="415"/>
    </location>
</feature>
<keyword evidence="3" id="KW-0964">Secreted</keyword>
<comment type="similarity">
    <text evidence="2">Belongs to the peptidase A1 family.</text>
</comment>
<evidence type="ECO:0000313" key="12">
    <source>
        <dbReference type="Proteomes" id="UP001187471"/>
    </source>
</evidence>
<keyword evidence="8" id="KW-0325">Glycoprotein</keyword>
<dbReference type="InterPro" id="IPR051708">
    <property type="entry name" value="Plant_Aspart_Prot_A1"/>
</dbReference>
<evidence type="ECO:0000256" key="2">
    <source>
        <dbReference type="ARBA" id="ARBA00007447"/>
    </source>
</evidence>
<dbReference type="GO" id="GO:0004190">
    <property type="term" value="F:aspartic-type endopeptidase activity"/>
    <property type="evidence" value="ECO:0007669"/>
    <property type="project" value="UniProtKB-KW"/>
</dbReference>
<dbReference type="SUPFAM" id="SSF50630">
    <property type="entry name" value="Acid proteases"/>
    <property type="match status" value="1"/>
</dbReference>
<evidence type="ECO:0000256" key="6">
    <source>
        <dbReference type="ARBA" id="ARBA00022750"/>
    </source>
</evidence>
<dbReference type="Gene3D" id="2.40.70.10">
    <property type="entry name" value="Acid Proteases"/>
    <property type="match status" value="2"/>
</dbReference>
<evidence type="ECO:0000256" key="8">
    <source>
        <dbReference type="ARBA" id="ARBA00023180"/>
    </source>
</evidence>
<dbReference type="FunFam" id="2.40.70.10:FF:000016">
    <property type="entry name" value="Probable aspartic protease At2g35615"/>
    <property type="match status" value="1"/>
</dbReference>
<keyword evidence="4" id="KW-0645">Protease</keyword>
<dbReference type="EMBL" id="JAVXUO010000887">
    <property type="protein sequence ID" value="KAK2988311.1"/>
    <property type="molecule type" value="Genomic_DNA"/>
</dbReference>
<dbReference type="Proteomes" id="UP001187471">
    <property type="component" value="Unassembled WGS sequence"/>
</dbReference>
<dbReference type="CDD" id="cd05476">
    <property type="entry name" value="pepsin_A_like_plant"/>
    <property type="match status" value="1"/>
</dbReference>
<keyword evidence="12" id="KW-1185">Reference proteome</keyword>
<dbReference type="FunFam" id="2.40.70.10:FF:000050">
    <property type="entry name" value="Aspartic proteinase CDR1"/>
    <property type="match status" value="1"/>
</dbReference>
<comment type="caution">
    <text evidence="11">The sequence shown here is derived from an EMBL/GenBank/DDBJ whole genome shotgun (WGS) entry which is preliminary data.</text>
</comment>
<evidence type="ECO:0000256" key="4">
    <source>
        <dbReference type="ARBA" id="ARBA00022670"/>
    </source>
</evidence>
<dbReference type="InterPro" id="IPR001969">
    <property type="entry name" value="Aspartic_peptidase_AS"/>
</dbReference>
<keyword evidence="5 9" id="KW-0732">Signal</keyword>
<gene>
    <name evidence="11" type="ORF">RJ640_026478</name>
</gene>
<evidence type="ECO:0000256" key="3">
    <source>
        <dbReference type="ARBA" id="ARBA00022525"/>
    </source>
</evidence>
<dbReference type="PROSITE" id="PS51767">
    <property type="entry name" value="PEPTIDASE_A1"/>
    <property type="match status" value="1"/>
</dbReference>
<dbReference type="InterPro" id="IPR033121">
    <property type="entry name" value="PEPTIDASE_A1"/>
</dbReference>
<dbReference type="Pfam" id="PF14543">
    <property type="entry name" value="TAXi_N"/>
    <property type="match status" value="1"/>
</dbReference>
<evidence type="ECO:0000256" key="9">
    <source>
        <dbReference type="SAM" id="SignalP"/>
    </source>
</evidence>
<dbReference type="PANTHER" id="PTHR47967">
    <property type="entry name" value="OS07G0603500 PROTEIN-RELATED"/>
    <property type="match status" value="1"/>
</dbReference>
<evidence type="ECO:0000259" key="10">
    <source>
        <dbReference type="PROSITE" id="PS51767"/>
    </source>
</evidence>
<feature type="chain" id="PRO_5041676503" description="Peptidase A1 domain-containing protein" evidence="9">
    <location>
        <begin position="25"/>
        <end position="421"/>
    </location>
</feature>
<dbReference type="GO" id="GO:0005576">
    <property type="term" value="C:extracellular region"/>
    <property type="evidence" value="ECO:0007669"/>
    <property type="project" value="UniProtKB-SubCell"/>
</dbReference>
<evidence type="ECO:0000256" key="7">
    <source>
        <dbReference type="ARBA" id="ARBA00022801"/>
    </source>
</evidence>
<accession>A0AA88RS94</accession>
<dbReference type="InterPro" id="IPR032799">
    <property type="entry name" value="TAXi_C"/>
</dbReference>
<feature type="signal peptide" evidence="9">
    <location>
        <begin position="1"/>
        <end position="24"/>
    </location>
</feature>
<dbReference type="PROSITE" id="PS00141">
    <property type="entry name" value="ASP_PROTEASE"/>
    <property type="match status" value="1"/>
</dbReference>
<evidence type="ECO:0000256" key="1">
    <source>
        <dbReference type="ARBA" id="ARBA00004613"/>
    </source>
</evidence>
<dbReference type="PANTHER" id="PTHR47967:SF128">
    <property type="entry name" value="ASPARTIC PROTEINASE CDR1-LIKE"/>
    <property type="match status" value="1"/>
</dbReference>